<reference evidence="8 9" key="1">
    <citation type="journal article" date="2009" name="Nat. Genet.">
        <title>The genome of the cucumber, Cucumis sativus L.</title>
        <authorList>
            <person name="Huang S."/>
            <person name="Li R."/>
            <person name="Zhang Z."/>
            <person name="Li L."/>
            <person name="Gu X."/>
            <person name="Fan W."/>
            <person name="Lucas W.J."/>
            <person name="Wang X."/>
            <person name="Xie B."/>
            <person name="Ni P."/>
            <person name="Ren Y."/>
            <person name="Zhu H."/>
            <person name="Li J."/>
            <person name="Lin K."/>
            <person name="Jin W."/>
            <person name="Fei Z."/>
            <person name="Li G."/>
            <person name="Staub J."/>
            <person name="Kilian A."/>
            <person name="van der Vossen E.A."/>
            <person name="Wu Y."/>
            <person name="Guo J."/>
            <person name="He J."/>
            <person name="Jia Z."/>
            <person name="Ren Y."/>
            <person name="Tian G."/>
            <person name="Lu Y."/>
            <person name="Ruan J."/>
            <person name="Qian W."/>
            <person name="Wang M."/>
            <person name="Huang Q."/>
            <person name="Li B."/>
            <person name="Xuan Z."/>
            <person name="Cao J."/>
            <person name="Asan"/>
            <person name="Wu Z."/>
            <person name="Zhang J."/>
            <person name="Cai Q."/>
            <person name="Bai Y."/>
            <person name="Zhao B."/>
            <person name="Han Y."/>
            <person name="Li Y."/>
            <person name="Li X."/>
            <person name="Wang S."/>
            <person name="Shi Q."/>
            <person name="Liu S."/>
            <person name="Cho W.K."/>
            <person name="Kim J.Y."/>
            <person name="Xu Y."/>
            <person name="Heller-Uszynska K."/>
            <person name="Miao H."/>
            <person name="Cheng Z."/>
            <person name="Zhang S."/>
            <person name="Wu J."/>
            <person name="Yang Y."/>
            <person name="Kang H."/>
            <person name="Li M."/>
            <person name="Liang H."/>
            <person name="Ren X."/>
            <person name="Shi Z."/>
            <person name="Wen M."/>
            <person name="Jian M."/>
            <person name="Yang H."/>
            <person name="Zhang G."/>
            <person name="Yang Z."/>
            <person name="Chen R."/>
            <person name="Liu S."/>
            <person name="Li J."/>
            <person name="Ma L."/>
            <person name="Liu H."/>
            <person name="Zhou Y."/>
            <person name="Zhao J."/>
            <person name="Fang X."/>
            <person name="Li G."/>
            <person name="Fang L."/>
            <person name="Li Y."/>
            <person name="Liu D."/>
            <person name="Zheng H."/>
            <person name="Zhang Y."/>
            <person name="Qin N."/>
            <person name="Li Z."/>
            <person name="Yang G."/>
            <person name="Yang S."/>
            <person name="Bolund L."/>
            <person name="Kristiansen K."/>
            <person name="Zheng H."/>
            <person name="Li S."/>
            <person name="Zhang X."/>
            <person name="Yang H."/>
            <person name="Wang J."/>
            <person name="Sun R."/>
            <person name="Zhang B."/>
            <person name="Jiang S."/>
            <person name="Wang J."/>
            <person name="Du Y."/>
            <person name="Li S."/>
        </authorList>
    </citation>
    <scope>NUCLEOTIDE SEQUENCE [LARGE SCALE GENOMIC DNA]</scope>
    <source>
        <strain evidence="9">cv. 9930</strain>
    </source>
</reference>
<dbReference type="AlphaFoldDB" id="A0A0A0L9W9"/>
<dbReference type="Proteomes" id="UP000029981">
    <property type="component" value="Chromosome 3"/>
</dbReference>
<dbReference type="InterPro" id="IPR005123">
    <property type="entry name" value="Oxoglu/Fe-dep_dioxygenase_dom"/>
</dbReference>
<sequence>MRWNQPALQDKIKIDIMADAGNKFILTPLSKTTENYDRSSELKAFDDTKSGVKGLVDAGVTEIPRIFYSPPEDSHSDGVSSKTQIQIPVIDLNHVGTNSLKRKYTTDRIRKASEKFGFFQLINHGIPVSVLEGAYEAVRRFNEQETEVKKQYYSRDFSKPFIYTSNFDLYFAKTTNWRDTFRCASATTSQDQQDIPEICRDILLDYSKQLMELGKLLFELLSEALGLNPNYLNDIGCSEGVSVLYHYYPPCPQPNLTIGTSEHTDNDFITVLYQDQIGGLQIRYENSWVEVAPLGGALVVNIGDFMQLTTNDKFKSVKHRVVANKEGPRVSVAGFFTEFPFSTSKLRPIEELVSEENPAVYRETTIRDFNILFRSKGIGTTTLEHFKIKPGDA</sequence>
<comment type="similarity">
    <text evidence="2 6">Belongs to the iron/ascorbate-dependent oxidoreductase family.</text>
</comment>
<dbReference type="OMA" id="LATICHY"/>
<organism evidence="8 9">
    <name type="scientific">Cucumis sativus</name>
    <name type="common">Cucumber</name>
    <dbReference type="NCBI Taxonomy" id="3659"/>
    <lineage>
        <taxon>Eukaryota</taxon>
        <taxon>Viridiplantae</taxon>
        <taxon>Streptophyta</taxon>
        <taxon>Embryophyta</taxon>
        <taxon>Tracheophyta</taxon>
        <taxon>Spermatophyta</taxon>
        <taxon>Magnoliopsida</taxon>
        <taxon>eudicotyledons</taxon>
        <taxon>Gunneridae</taxon>
        <taxon>Pentapetalae</taxon>
        <taxon>rosids</taxon>
        <taxon>fabids</taxon>
        <taxon>Cucurbitales</taxon>
        <taxon>Cucurbitaceae</taxon>
        <taxon>Benincaseae</taxon>
        <taxon>Cucumis</taxon>
    </lineage>
</organism>
<gene>
    <name evidence="8" type="ORF">Csa_3G135730</name>
</gene>
<reference evidence="8 9" key="3">
    <citation type="journal article" date="2010" name="BMC Genomics">
        <title>Transcriptome sequencing and comparative analysis of cucumber flowers with different sex types.</title>
        <authorList>
            <person name="Guo S."/>
            <person name="Zheng Y."/>
            <person name="Joung J.G."/>
            <person name="Liu S."/>
            <person name="Zhang Z."/>
            <person name="Crasta O.R."/>
            <person name="Sobral B.W."/>
            <person name="Xu Y."/>
            <person name="Huang S."/>
            <person name="Fei Z."/>
        </authorList>
    </citation>
    <scope>NUCLEOTIDE SEQUENCE [LARGE SCALE GENOMIC DNA]</scope>
    <source>
        <strain evidence="9">cv. 9930</strain>
    </source>
</reference>
<evidence type="ECO:0000256" key="2">
    <source>
        <dbReference type="ARBA" id="ARBA00008056"/>
    </source>
</evidence>
<dbReference type="PANTHER" id="PTHR10209">
    <property type="entry name" value="OXIDOREDUCTASE, 2OG-FE II OXYGENASE FAMILY PROTEIN"/>
    <property type="match status" value="1"/>
</dbReference>
<name>A0A0A0L9W9_CUCSA</name>
<dbReference type="PROSITE" id="PS51471">
    <property type="entry name" value="FE2OG_OXY"/>
    <property type="match status" value="1"/>
</dbReference>
<dbReference type="Pfam" id="PF03171">
    <property type="entry name" value="2OG-FeII_Oxy"/>
    <property type="match status" value="1"/>
</dbReference>
<dbReference type="PANTHER" id="PTHR10209:SF859">
    <property type="entry name" value="OS03G0690500 PROTEIN"/>
    <property type="match status" value="1"/>
</dbReference>
<evidence type="ECO:0000256" key="4">
    <source>
        <dbReference type="ARBA" id="ARBA00023002"/>
    </source>
</evidence>
<evidence type="ECO:0000256" key="1">
    <source>
        <dbReference type="ARBA" id="ARBA00001962"/>
    </source>
</evidence>
<dbReference type="InterPro" id="IPR026992">
    <property type="entry name" value="DIOX_N"/>
</dbReference>
<keyword evidence="4 6" id="KW-0560">Oxidoreductase</keyword>
<dbReference type="OrthoDB" id="288590at2759"/>
<comment type="cofactor">
    <cofactor evidence="1">
        <name>Fe cation</name>
        <dbReference type="ChEBI" id="CHEBI:24875"/>
    </cofactor>
</comment>
<dbReference type="EMBL" id="CM002924">
    <property type="protein sequence ID" value="KGN56876.1"/>
    <property type="molecule type" value="Genomic_DNA"/>
</dbReference>
<dbReference type="Gene3D" id="2.60.120.330">
    <property type="entry name" value="B-lactam Antibiotic, Isopenicillin N Synthase, Chain"/>
    <property type="match status" value="1"/>
</dbReference>
<evidence type="ECO:0000256" key="6">
    <source>
        <dbReference type="RuleBase" id="RU003682"/>
    </source>
</evidence>
<evidence type="ECO:0000313" key="8">
    <source>
        <dbReference type="EMBL" id="KGN56876.1"/>
    </source>
</evidence>
<dbReference type="GO" id="GO:0046872">
    <property type="term" value="F:metal ion binding"/>
    <property type="evidence" value="ECO:0007669"/>
    <property type="project" value="UniProtKB-KW"/>
</dbReference>
<accession>A0A0A0L9W9</accession>
<dbReference type="SUPFAM" id="SSF51197">
    <property type="entry name" value="Clavaminate synthase-like"/>
    <property type="match status" value="1"/>
</dbReference>
<keyword evidence="9" id="KW-1185">Reference proteome</keyword>
<dbReference type="GO" id="GO:0051213">
    <property type="term" value="F:dioxygenase activity"/>
    <property type="evidence" value="ECO:0007669"/>
    <property type="project" value="UniProtKB-ARBA"/>
</dbReference>
<dbReference type="KEGG" id="csv:101212039"/>
<evidence type="ECO:0000256" key="5">
    <source>
        <dbReference type="ARBA" id="ARBA00023004"/>
    </source>
</evidence>
<dbReference type="eggNOG" id="KOG0143">
    <property type="taxonomic scope" value="Eukaryota"/>
</dbReference>
<dbReference type="InterPro" id="IPR027443">
    <property type="entry name" value="IPNS-like_sf"/>
</dbReference>
<feature type="domain" description="Fe2OG dioxygenase" evidence="7">
    <location>
        <begin position="239"/>
        <end position="338"/>
    </location>
</feature>
<keyword evidence="5 6" id="KW-0408">Iron</keyword>
<dbReference type="Gramene" id="KGN56876">
    <property type="protein sequence ID" value="KGN56876"/>
    <property type="gene ID" value="Csa_3G135730"/>
</dbReference>
<keyword evidence="3 6" id="KW-0479">Metal-binding</keyword>
<protein>
    <recommendedName>
        <fullName evidence="7">Fe2OG dioxygenase domain-containing protein</fullName>
    </recommendedName>
</protein>
<evidence type="ECO:0000259" key="7">
    <source>
        <dbReference type="PROSITE" id="PS51471"/>
    </source>
</evidence>
<dbReference type="InterPro" id="IPR044861">
    <property type="entry name" value="IPNS-like_FE2OG_OXY"/>
</dbReference>
<evidence type="ECO:0000313" key="9">
    <source>
        <dbReference type="Proteomes" id="UP000029981"/>
    </source>
</evidence>
<proteinExistence type="inferred from homology"/>
<dbReference type="Pfam" id="PF14226">
    <property type="entry name" value="DIOX_N"/>
    <property type="match status" value="1"/>
</dbReference>
<reference evidence="8 9" key="2">
    <citation type="journal article" date="2009" name="PLoS ONE">
        <title>An integrated genetic and cytogenetic map of the cucumber genome.</title>
        <authorList>
            <person name="Ren Y."/>
            <person name="Zhang Z."/>
            <person name="Liu J."/>
            <person name="Staub J.E."/>
            <person name="Han Y."/>
            <person name="Cheng Z."/>
            <person name="Li X."/>
            <person name="Lu J."/>
            <person name="Miao H."/>
            <person name="Kang H."/>
            <person name="Xie B."/>
            <person name="Gu X."/>
            <person name="Wang X."/>
            <person name="Du Y."/>
            <person name="Jin W."/>
            <person name="Huang S."/>
        </authorList>
    </citation>
    <scope>NUCLEOTIDE SEQUENCE [LARGE SCALE GENOMIC DNA]</scope>
    <source>
        <strain evidence="9">cv. 9930</strain>
    </source>
</reference>
<dbReference type="FunFam" id="2.60.120.330:FF:000005">
    <property type="entry name" value="1-aminocyclopropane-1-carboxylate oxidase homolog 1"/>
    <property type="match status" value="1"/>
</dbReference>
<evidence type="ECO:0000256" key="3">
    <source>
        <dbReference type="ARBA" id="ARBA00022723"/>
    </source>
</evidence>
<dbReference type="STRING" id="3659.A0A0A0L9W9"/>
<reference evidence="8 9" key="4">
    <citation type="journal article" date="2011" name="BMC Genomics">
        <title>RNA-Seq improves annotation of protein-coding genes in the cucumber genome.</title>
        <authorList>
            <person name="Li Z."/>
            <person name="Zhang Z."/>
            <person name="Yan P."/>
            <person name="Huang S."/>
            <person name="Fei Z."/>
            <person name="Lin K."/>
        </authorList>
    </citation>
    <scope>NUCLEOTIDE SEQUENCE [LARGE SCALE GENOMIC DNA]</scope>
    <source>
        <strain evidence="9">cv. 9930</strain>
    </source>
</reference>